<evidence type="ECO:0000313" key="3">
    <source>
        <dbReference type="EMBL" id="GCC32477.1"/>
    </source>
</evidence>
<keyword evidence="1" id="KW-1015">Disulfide bond</keyword>
<proteinExistence type="predicted"/>
<protein>
    <recommendedName>
        <fullName evidence="2">Peptidase M12B propeptide domain-containing protein</fullName>
    </recommendedName>
</protein>
<evidence type="ECO:0000259" key="2">
    <source>
        <dbReference type="Pfam" id="PF01562"/>
    </source>
</evidence>
<name>A0A401SQ17_CHIPU</name>
<dbReference type="Proteomes" id="UP000287033">
    <property type="component" value="Unassembled WGS sequence"/>
</dbReference>
<feature type="domain" description="Peptidase M12B propeptide" evidence="2">
    <location>
        <begin position="34"/>
        <end position="130"/>
    </location>
</feature>
<evidence type="ECO:0000256" key="1">
    <source>
        <dbReference type="ARBA" id="ARBA00023157"/>
    </source>
</evidence>
<dbReference type="STRING" id="137246.A0A401SQ17"/>
<gene>
    <name evidence="3" type="ORF">chiPu_0010938</name>
</gene>
<dbReference type="AlphaFoldDB" id="A0A401SQ17"/>
<dbReference type="InterPro" id="IPR002870">
    <property type="entry name" value="Peptidase_M12B_N"/>
</dbReference>
<evidence type="ECO:0000313" key="4">
    <source>
        <dbReference type="Proteomes" id="UP000287033"/>
    </source>
</evidence>
<comment type="caution">
    <text evidence="3">The sequence shown here is derived from an EMBL/GenBank/DDBJ whole genome shotgun (WGS) entry which is preliminary data.</text>
</comment>
<organism evidence="3 4">
    <name type="scientific">Chiloscyllium punctatum</name>
    <name type="common">Brownbanded bambooshark</name>
    <name type="synonym">Hemiscyllium punctatum</name>
    <dbReference type="NCBI Taxonomy" id="137246"/>
    <lineage>
        <taxon>Eukaryota</taxon>
        <taxon>Metazoa</taxon>
        <taxon>Chordata</taxon>
        <taxon>Craniata</taxon>
        <taxon>Vertebrata</taxon>
        <taxon>Chondrichthyes</taxon>
        <taxon>Elasmobranchii</taxon>
        <taxon>Galeomorphii</taxon>
        <taxon>Galeoidea</taxon>
        <taxon>Orectolobiformes</taxon>
        <taxon>Hemiscylliidae</taxon>
        <taxon>Chiloscyllium</taxon>
    </lineage>
</organism>
<reference evidence="3 4" key="1">
    <citation type="journal article" date="2018" name="Nat. Ecol. Evol.">
        <title>Shark genomes provide insights into elasmobranch evolution and the origin of vertebrates.</title>
        <authorList>
            <person name="Hara Y"/>
            <person name="Yamaguchi K"/>
            <person name="Onimaru K"/>
            <person name="Kadota M"/>
            <person name="Koyanagi M"/>
            <person name="Keeley SD"/>
            <person name="Tatsumi K"/>
            <person name="Tanaka K"/>
            <person name="Motone F"/>
            <person name="Kageyama Y"/>
            <person name="Nozu R"/>
            <person name="Adachi N"/>
            <person name="Nishimura O"/>
            <person name="Nakagawa R"/>
            <person name="Tanegashima C"/>
            <person name="Kiyatake I"/>
            <person name="Matsumoto R"/>
            <person name="Murakumo K"/>
            <person name="Nishida K"/>
            <person name="Terakita A"/>
            <person name="Kuratani S"/>
            <person name="Sato K"/>
            <person name="Hyodo S Kuraku.S."/>
        </authorList>
    </citation>
    <scope>NUCLEOTIDE SEQUENCE [LARGE SCALE GENOMIC DNA]</scope>
</reference>
<dbReference type="EMBL" id="BEZZ01000438">
    <property type="protein sequence ID" value="GCC32477.1"/>
    <property type="molecule type" value="Genomic_DNA"/>
</dbReference>
<accession>A0A401SQ17</accession>
<dbReference type="PANTHER" id="PTHR11905:SF159">
    <property type="entry name" value="ADAM METALLOPROTEASE"/>
    <property type="match status" value="1"/>
</dbReference>
<dbReference type="PANTHER" id="PTHR11905">
    <property type="entry name" value="ADAM A DISINTEGRIN AND METALLOPROTEASE DOMAIN"/>
    <property type="match status" value="1"/>
</dbReference>
<dbReference type="OMA" id="VMFTIRT"/>
<dbReference type="Pfam" id="PF01562">
    <property type="entry name" value="Pep_M12B_propep"/>
    <property type="match status" value="1"/>
</dbReference>
<dbReference type="OrthoDB" id="412680at2759"/>
<sequence length="196" mass="22034">MTPKASRIQLFLGCKLHAAGTEDGLSRRFVDYGLTIPLSTNGQGRYISHIVSATDTKLRSGRRFARSTRHQERGEADLYFNVTVFGKELHLRLKHNARLVAPRAEVEWQEDFRDLFTEPIHRDCVFSGDITDMPGATVAISNCDGLAGLIRADTGEFFIEPLEKGQQAQEEKGRIHVVYRRPSIKQAVSQDLHVEG</sequence>
<keyword evidence="4" id="KW-1185">Reference proteome</keyword>